<gene>
    <name evidence="12" type="ORF">CP985_12355</name>
</gene>
<dbReference type="Proteomes" id="UP000290092">
    <property type="component" value="Unassembled WGS sequence"/>
</dbReference>
<feature type="coiled-coil region" evidence="9">
    <location>
        <begin position="216"/>
        <end position="257"/>
    </location>
</feature>
<dbReference type="NCBIfam" id="TIGR01843">
    <property type="entry name" value="type_I_hlyD"/>
    <property type="match status" value="1"/>
</dbReference>
<keyword evidence="5" id="KW-0997">Cell inner membrane</keyword>
<evidence type="ECO:0000313" key="12">
    <source>
        <dbReference type="EMBL" id="RXK14751.1"/>
    </source>
</evidence>
<evidence type="ECO:0000256" key="3">
    <source>
        <dbReference type="ARBA" id="ARBA00022448"/>
    </source>
</evidence>
<organism evidence="12 13">
    <name type="scientific">Malaciobacter mytili LMG 24559</name>
    <dbReference type="NCBI Taxonomy" id="1032238"/>
    <lineage>
        <taxon>Bacteria</taxon>
        <taxon>Pseudomonadati</taxon>
        <taxon>Campylobacterota</taxon>
        <taxon>Epsilonproteobacteria</taxon>
        <taxon>Campylobacterales</taxon>
        <taxon>Arcobacteraceae</taxon>
        <taxon>Malaciobacter</taxon>
    </lineage>
</organism>
<protein>
    <recommendedName>
        <fullName evidence="11">AprE-like beta-barrel domain-containing protein</fullName>
    </recommendedName>
</protein>
<dbReference type="PANTHER" id="PTHR30386:SF27">
    <property type="entry name" value="MEMBRANE FUSION PROTEIN (MFP) FAMILY PROTEIN"/>
    <property type="match status" value="1"/>
</dbReference>
<reference evidence="12 13" key="1">
    <citation type="submission" date="2017-09" db="EMBL/GenBank/DDBJ databases">
        <title>Genomics of the genus Arcobacter.</title>
        <authorList>
            <person name="Perez-Cataluna A."/>
            <person name="Figueras M.J."/>
            <person name="Salas-Masso N."/>
        </authorList>
    </citation>
    <scope>NUCLEOTIDE SEQUENCE [LARGE SCALE GENOMIC DNA]</scope>
    <source>
        <strain evidence="12 13">CECT 7386</strain>
    </source>
</reference>
<evidence type="ECO:0000256" key="5">
    <source>
        <dbReference type="ARBA" id="ARBA00022519"/>
    </source>
</evidence>
<evidence type="ECO:0000256" key="4">
    <source>
        <dbReference type="ARBA" id="ARBA00022475"/>
    </source>
</evidence>
<keyword evidence="4" id="KW-1003">Cell membrane</keyword>
<dbReference type="GO" id="GO:0009306">
    <property type="term" value="P:protein secretion"/>
    <property type="evidence" value="ECO:0007669"/>
    <property type="project" value="InterPro"/>
</dbReference>
<evidence type="ECO:0000256" key="9">
    <source>
        <dbReference type="SAM" id="Coils"/>
    </source>
</evidence>
<sequence length="440" mass="50865">MKKDNIEFLSGLDSILSSKFSKSLWIIPFLIGSFFLCLILWLSLSQVDVIAPSQGKTIPSSRMIYIQPKETSIVKKVFVKNGQRVKKGEILLEFQDNMETIDNNGIKIKYQIALSKKLYYKALIDYIKEETKVDKIETKELLSSFLKRINSELESSIFSFDTEVSSLKMKIEKISFEKKMIEAEFQKQLKILPYIEYKLTQMKSLVSKGLESEIILKDLEKEYIERQQNIKIKKEEKSKLNTQLKIAKKELSQFKSNTLEEYIKKYSEVSNEIESLIPDLQRSDYLLQIKTIIAPQNGEIYNLKNITEGKVLQSGEVIMEIIPEKSPLEVEAKVLNRDIGFISVGQKVKVKIDSFKFTKYGYIQGVITNIEKSSILDENLGEVYPIIVELSTNKMKIDDKYVTLKPGMTCSVDIKIGKRRLIEYIISPMIRYKDEALKEK</sequence>
<dbReference type="InterPro" id="IPR050739">
    <property type="entry name" value="MFP"/>
</dbReference>
<evidence type="ECO:0000256" key="10">
    <source>
        <dbReference type="SAM" id="Phobius"/>
    </source>
</evidence>
<dbReference type="Pfam" id="PF26002">
    <property type="entry name" value="Beta-barrel_AprE"/>
    <property type="match status" value="1"/>
</dbReference>
<proteinExistence type="inferred from homology"/>
<dbReference type="InterPro" id="IPR010129">
    <property type="entry name" value="T1SS_HlyD"/>
</dbReference>
<keyword evidence="8 10" id="KW-0472">Membrane</keyword>
<keyword evidence="9" id="KW-0175">Coiled coil</keyword>
<dbReference type="AlphaFoldDB" id="A0AAX2AEX9"/>
<comment type="similarity">
    <text evidence="2">Belongs to the membrane fusion protein (MFP) (TC 8.A.1) family.</text>
</comment>
<evidence type="ECO:0000256" key="1">
    <source>
        <dbReference type="ARBA" id="ARBA00004377"/>
    </source>
</evidence>
<evidence type="ECO:0000259" key="11">
    <source>
        <dbReference type="Pfam" id="PF26002"/>
    </source>
</evidence>
<dbReference type="GO" id="GO:0005886">
    <property type="term" value="C:plasma membrane"/>
    <property type="evidence" value="ECO:0007669"/>
    <property type="project" value="UniProtKB-SubCell"/>
</dbReference>
<dbReference type="PROSITE" id="PS00543">
    <property type="entry name" value="HLYD_FAMILY"/>
    <property type="match status" value="1"/>
</dbReference>
<evidence type="ECO:0000256" key="8">
    <source>
        <dbReference type="ARBA" id="ARBA00023136"/>
    </source>
</evidence>
<dbReference type="RefSeq" id="WP_114842295.1">
    <property type="nucleotide sequence ID" value="NZ_CP031219.1"/>
</dbReference>
<dbReference type="PRINTS" id="PR01490">
    <property type="entry name" value="RTXTOXIND"/>
</dbReference>
<evidence type="ECO:0000256" key="2">
    <source>
        <dbReference type="ARBA" id="ARBA00009477"/>
    </source>
</evidence>
<keyword evidence="6 10" id="KW-0812">Transmembrane</keyword>
<keyword evidence="3" id="KW-0813">Transport</keyword>
<feature type="domain" description="AprE-like beta-barrel" evidence="11">
    <location>
        <begin position="328"/>
        <end position="417"/>
    </location>
</feature>
<dbReference type="PANTHER" id="PTHR30386">
    <property type="entry name" value="MEMBRANE FUSION SUBUNIT OF EMRAB-TOLC MULTIDRUG EFFLUX PUMP"/>
    <property type="match status" value="1"/>
</dbReference>
<name>A0AAX2AEX9_9BACT</name>
<dbReference type="KEGG" id="amyt:AMYT_1884"/>
<evidence type="ECO:0000313" key="13">
    <source>
        <dbReference type="Proteomes" id="UP000290092"/>
    </source>
</evidence>
<keyword evidence="13" id="KW-1185">Reference proteome</keyword>
<feature type="transmembrane region" description="Helical" evidence="10">
    <location>
        <begin position="24"/>
        <end position="44"/>
    </location>
</feature>
<comment type="subcellular location">
    <subcellularLocation>
        <location evidence="1">Cell inner membrane</location>
        <topology evidence="1">Single-pass membrane protein</topology>
    </subcellularLocation>
</comment>
<evidence type="ECO:0000256" key="6">
    <source>
        <dbReference type="ARBA" id="ARBA00022692"/>
    </source>
</evidence>
<dbReference type="InterPro" id="IPR058982">
    <property type="entry name" value="Beta-barrel_AprE"/>
</dbReference>
<dbReference type="Gene3D" id="2.40.30.170">
    <property type="match status" value="1"/>
</dbReference>
<keyword evidence="7 10" id="KW-1133">Transmembrane helix</keyword>
<dbReference type="InterPro" id="IPR006144">
    <property type="entry name" value="Secretion_HlyD_CS"/>
</dbReference>
<evidence type="ECO:0000256" key="7">
    <source>
        <dbReference type="ARBA" id="ARBA00022989"/>
    </source>
</evidence>
<accession>A0AAX2AEX9</accession>
<dbReference type="EMBL" id="NXID01000053">
    <property type="protein sequence ID" value="RXK14751.1"/>
    <property type="molecule type" value="Genomic_DNA"/>
</dbReference>
<comment type="caution">
    <text evidence="12">The sequence shown here is derived from an EMBL/GenBank/DDBJ whole genome shotgun (WGS) entry which is preliminary data.</text>
</comment>